<dbReference type="AlphaFoldDB" id="A0A1L9RU52"/>
<dbReference type="VEuPathDB" id="FungiDB:ASPWEDRAFT_321621"/>
<protein>
    <submittedName>
        <fullName evidence="1">Uncharacterized protein</fullName>
    </submittedName>
</protein>
<sequence length="165" mass="18546">MNRRGPTCAPLCTQAPRCSTAKPRRFCRRSPICVSLLSTSPPFIWLHITNSTLQIFIAYSPQSGDQRQADLRLTRPELVLPLLSHPTLVFLSVCLLQPQPNWPSPFSALSSAVTDHPSHSLSLFSLFLLFSRWISFFSFSHRHPEAILCIFHPSVSFVLRSSGLT</sequence>
<evidence type="ECO:0000313" key="1">
    <source>
        <dbReference type="EMBL" id="OJJ38398.1"/>
    </source>
</evidence>
<evidence type="ECO:0000313" key="2">
    <source>
        <dbReference type="Proteomes" id="UP000184383"/>
    </source>
</evidence>
<reference evidence="2" key="1">
    <citation type="journal article" date="2017" name="Genome Biol.">
        <title>Comparative genomics reveals high biological diversity and specific adaptations in the industrially and medically important fungal genus Aspergillus.</title>
        <authorList>
            <person name="de Vries R.P."/>
            <person name="Riley R."/>
            <person name="Wiebenga A."/>
            <person name="Aguilar-Osorio G."/>
            <person name="Amillis S."/>
            <person name="Uchima C.A."/>
            <person name="Anderluh G."/>
            <person name="Asadollahi M."/>
            <person name="Askin M."/>
            <person name="Barry K."/>
            <person name="Battaglia E."/>
            <person name="Bayram O."/>
            <person name="Benocci T."/>
            <person name="Braus-Stromeyer S.A."/>
            <person name="Caldana C."/>
            <person name="Canovas D."/>
            <person name="Cerqueira G.C."/>
            <person name="Chen F."/>
            <person name="Chen W."/>
            <person name="Choi C."/>
            <person name="Clum A."/>
            <person name="Dos Santos R.A."/>
            <person name="Damasio A.R."/>
            <person name="Diallinas G."/>
            <person name="Emri T."/>
            <person name="Fekete E."/>
            <person name="Flipphi M."/>
            <person name="Freyberg S."/>
            <person name="Gallo A."/>
            <person name="Gournas C."/>
            <person name="Habgood R."/>
            <person name="Hainaut M."/>
            <person name="Harispe M.L."/>
            <person name="Henrissat B."/>
            <person name="Hilden K.S."/>
            <person name="Hope R."/>
            <person name="Hossain A."/>
            <person name="Karabika E."/>
            <person name="Karaffa L."/>
            <person name="Karanyi Z."/>
            <person name="Krasevec N."/>
            <person name="Kuo A."/>
            <person name="Kusch H."/>
            <person name="LaButti K."/>
            <person name="Lagendijk E.L."/>
            <person name="Lapidus A."/>
            <person name="Levasseur A."/>
            <person name="Lindquist E."/>
            <person name="Lipzen A."/>
            <person name="Logrieco A.F."/>
            <person name="MacCabe A."/>
            <person name="Maekelae M.R."/>
            <person name="Malavazi I."/>
            <person name="Melin P."/>
            <person name="Meyer V."/>
            <person name="Mielnichuk N."/>
            <person name="Miskei M."/>
            <person name="Molnar A.P."/>
            <person name="Mule G."/>
            <person name="Ngan C.Y."/>
            <person name="Orejas M."/>
            <person name="Orosz E."/>
            <person name="Ouedraogo J.P."/>
            <person name="Overkamp K.M."/>
            <person name="Park H.-S."/>
            <person name="Perrone G."/>
            <person name="Piumi F."/>
            <person name="Punt P.J."/>
            <person name="Ram A.F."/>
            <person name="Ramon A."/>
            <person name="Rauscher S."/>
            <person name="Record E."/>
            <person name="Riano-Pachon D.M."/>
            <person name="Robert V."/>
            <person name="Roehrig J."/>
            <person name="Ruller R."/>
            <person name="Salamov A."/>
            <person name="Salih N.S."/>
            <person name="Samson R.A."/>
            <person name="Sandor E."/>
            <person name="Sanguinetti M."/>
            <person name="Schuetze T."/>
            <person name="Sepcic K."/>
            <person name="Shelest E."/>
            <person name="Sherlock G."/>
            <person name="Sophianopoulou V."/>
            <person name="Squina F.M."/>
            <person name="Sun H."/>
            <person name="Susca A."/>
            <person name="Todd R.B."/>
            <person name="Tsang A."/>
            <person name="Unkles S.E."/>
            <person name="van de Wiele N."/>
            <person name="van Rossen-Uffink D."/>
            <person name="Oliveira J.V."/>
            <person name="Vesth T.C."/>
            <person name="Visser J."/>
            <person name="Yu J.-H."/>
            <person name="Zhou M."/>
            <person name="Andersen M.R."/>
            <person name="Archer D.B."/>
            <person name="Baker S.E."/>
            <person name="Benoit I."/>
            <person name="Brakhage A.A."/>
            <person name="Braus G.H."/>
            <person name="Fischer R."/>
            <person name="Frisvad J.C."/>
            <person name="Goldman G.H."/>
            <person name="Houbraken J."/>
            <person name="Oakley B."/>
            <person name="Pocsi I."/>
            <person name="Scazzocchio C."/>
            <person name="Seiboth B."/>
            <person name="vanKuyk P.A."/>
            <person name="Wortman J."/>
            <person name="Dyer P.S."/>
            <person name="Grigoriev I.V."/>
        </authorList>
    </citation>
    <scope>NUCLEOTIDE SEQUENCE [LARGE SCALE GENOMIC DNA]</scope>
    <source>
        <strain evidence="2">DTO 134E9</strain>
    </source>
</reference>
<accession>A0A1L9RU52</accession>
<dbReference type="RefSeq" id="XP_040692074.1">
    <property type="nucleotide sequence ID" value="XM_040833619.1"/>
</dbReference>
<dbReference type="GeneID" id="63749467"/>
<dbReference type="Proteomes" id="UP000184383">
    <property type="component" value="Unassembled WGS sequence"/>
</dbReference>
<proteinExistence type="predicted"/>
<dbReference type="EMBL" id="KV878210">
    <property type="protein sequence ID" value="OJJ38398.1"/>
    <property type="molecule type" value="Genomic_DNA"/>
</dbReference>
<gene>
    <name evidence="1" type="ORF">ASPWEDRAFT_321621</name>
</gene>
<organism evidence="1 2">
    <name type="scientific">Aspergillus wentii DTO 134E9</name>
    <dbReference type="NCBI Taxonomy" id="1073089"/>
    <lineage>
        <taxon>Eukaryota</taxon>
        <taxon>Fungi</taxon>
        <taxon>Dikarya</taxon>
        <taxon>Ascomycota</taxon>
        <taxon>Pezizomycotina</taxon>
        <taxon>Eurotiomycetes</taxon>
        <taxon>Eurotiomycetidae</taxon>
        <taxon>Eurotiales</taxon>
        <taxon>Aspergillaceae</taxon>
        <taxon>Aspergillus</taxon>
        <taxon>Aspergillus subgen. Cremei</taxon>
    </lineage>
</organism>
<name>A0A1L9RU52_ASPWE</name>
<keyword evidence="2" id="KW-1185">Reference proteome</keyword>